<feature type="transmembrane region" description="Helical" evidence="2">
    <location>
        <begin position="124"/>
        <end position="142"/>
    </location>
</feature>
<evidence type="ECO:0000256" key="1">
    <source>
        <dbReference type="SAM" id="MobiDB-lite"/>
    </source>
</evidence>
<evidence type="ECO:0000256" key="2">
    <source>
        <dbReference type="SAM" id="Phobius"/>
    </source>
</evidence>
<keyword evidence="2" id="KW-0472">Membrane</keyword>
<proteinExistence type="predicted"/>
<gene>
    <name evidence="3" type="ORF">CPOL0286_LOCUS19754</name>
</gene>
<name>A0A7S4KKN1_9EUKA</name>
<feature type="region of interest" description="Disordered" evidence="1">
    <location>
        <begin position="53"/>
        <end position="72"/>
    </location>
</feature>
<organism evidence="3">
    <name type="scientific">Prymnesium polylepis</name>
    <dbReference type="NCBI Taxonomy" id="72548"/>
    <lineage>
        <taxon>Eukaryota</taxon>
        <taxon>Haptista</taxon>
        <taxon>Haptophyta</taxon>
        <taxon>Prymnesiophyceae</taxon>
        <taxon>Prymnesiales</taxon>
        <taxon>Prymnesiaceae</taxon>
        <taxon>Prymnesium</taxon>
    </lineage>
</organism>
<sequence length="171" mass="18161">MSCCAARERLRTVRFAAARELSVEVIGGERRECMCVSAVDLVAAHTGDSAHAAGRAASGQAGSRAAPTDDGGRLRCRRGRGTQASLPVTVLVSASVLRGVRVLFVCCAARPRCVLVELRGARALLLLYLTCATCSISLVVSIKNAMPNPTRAPRHLRTARCRILLRSTPGH</sequence>
<evidence type="ECO:0000313" key="3">
    <source>
        <dbReference type="EMBL" id="CAE2298086.1"/>
    </source>
</evidence>
<accession>A0A7S4KKN1</accession>
<reference evidence="3" key="1">
    <citation type="submission" date="2021-01" db="EMBL/GenBank/DDBJ databases">
        <authorList>
            <person name="Corre E."/>
            <person name="Pelletier E."/>
            <person name="Niang G."/>
            <person name="Scheremetjew M."/>
            <person name="Finn R."/>
            <person name="Kale V."/>
            <person name="Holt S."/>
            <person name="Cochrane G."/>
            <person name="Meng A."/>
            <person name="Brown T."/>
            <person name="Cohen L."/>
        </authorList>
    </citation>
    <scope>NUCLEOTIDE SEQUENCE</scope>
    <source>
        <strain evidence="3">UIO037</strain>
    </source>
</reference>
<dbReference type="AlphaFoldDB" id="A0A7S4KKN1"/>
<protein>
    <submittedName>
        <fullName evidence="3">Uncharacterized protein</fullName>
    </submittedName>
</protein>
<dbReference type="EMBL" id="HBKO01042878">
    <property type="protein sequence ID" value="CAE2298086.1"/>
    <property type="molecule type" value="Transcribed_RNA"/>
</dbReference>
<keyword evidence="2" id="KW-0812">Transmembrane</keyword>
<feature type="compositionally biased region" description="Low complexity" evidence="1">
    <location>
        <begin position="53"/>
        <end position="66"/>
    </location>
</feature>
<feature type="transmembrane region" description="Helical" evidence="2">
    <location>
        <begin position="84"/>
        <end position="104"/>
    </location>
</feature>
<keyword evidence="2" id="KW-1133">Transmembrane helix</keyword>